<evidence type="ECO:0000313" key="2">
    <source>
        <dbReference type="Proteomes" id="UP000254400"/>
    </source>
</evidence>
<sequence length="37" mass="4464">MDSKMNKQKIEEILNRKLSEKEYKEIVSIVLNKLLEE</sequence>
<dbReference type="AlphaFoldDB" id="A0A378XZZ1"/>
<protein>
    <submittedName>
        <fullName evidence="1">Uncharacterized protein</fullName>
    </submittedName>
</protein>
<organism evidence="1 2">
    <name type="scientific">Paenibacillus polymyxa</name>
    <name type="common">Bacillus polymyxa</name>
    <dbReference type="NCBI Taxonomy" id="1406"/>
    <lineage>
        <taxon>Bacteria</taxon>
        <taxon>Bacillati</taxon>
        <taxon>Bacillota</taxon>
        <taxon>Bacilli</taxon>
        <taxon>Bacillales</taxon>
        <taxon>Paenibacillaceae</taxon>
        <taxon>Paenibacillus</taxon>
    </lineage>
</organism>
<dbReference type="EMBL" id="UGSC01000001">
    <property type="protein sequence ID" value="SUA70128.1"/>
    <property type="molecule type" value="Genomic_DNA"/>
</dbReference>
<name>A0A378XZZ1_PAEPO</name>
<evidence type="ECO:0000313" key="1">
    <source>
        <dbReference type="EMBL" id="SUA70128.1"/>
    </source>
</evidence>
<accession>A0A378XZZ1</accession>
<reference evidence="1 2" key="1">
    <citation type="submission" date="2018-06" db="EMBL/GenBank/DDBJ databases">
        <authorList>
            <consortium name="Pathogen Informatics"/>
            <person name="Doyle S."/>
        </authorList>
    </citation>
    <scope>NUCLEOTIDE SEQUENCE [LARGE SCALE GENOMIC DNA]</scope>
    <source>
        <strain evidence="1 2">NCTC10343</strain>
    </source>
</reference>
<proteinExistence type="predicted"/>
<gene>
    <name evidence="1" type="ORF">NCTC10343_02998</name>
</gene>
<dbReference type="Proteomes" id="UP000254400">
    <property type="component" value="Unassembled WGS sequence"/>
</dbReference>